<reference evidence="2" key="1">
    <citation type="submission" date="2022-07" db="EMBL/GenBank/DDBJ databases">
        <title>Complete genome sequence of carbapenem-resistant Citrobacter spp. in Japan.</title>
        <authorList>
            <person name="Maehana S."/>
            <person name="Suzuki M."/>
            <person name="Kitasato H."/>
        </authorList>
    </citation>
    <scope>NUCLEOTIDE SEQUENCE</scope>
    <source>
        <strain evidence="2">KAM621</strain>
    </source>
</reference>
<evidence type="ECO:0000313" key="3">
    <source>
        <dbReference type="Proteomes" id="UP001058317"/>
    </source>
</evidence>
<evidence type="ECO:0000313" key="2">
    <source>
        <dbReference type="EMBL" id="BDN97286.1"/>
    </source>
</evidence>
<protein>
    <recommendedName>
        <fullName evidence="4">DUF2514 domain-containing protein</fullName>
    </recommendedName>
</protein>
<evidence type="ECO:0008006" key="4">
    <source>
        <dbReference type="Google" id="ProtNLM"/>
    </source>
</evidence>
<evidence type="ECO:0000256" key="1">
    <source>
        <dbReference type="SAM" id="Coils"/>
    </source>
</evidence>
<name>A0AAD1L1T6_CITBR</name>
<dbReference type="Proteomes" id="UP001058317">
    <property type="component" value="Chromosome"/>
</dbReference>
<dbReference type="EMBL" id="AP026382">
    <property type="protein sequence ID" value="BDN97286.1"/>
    <property type="molecule type" value="Genomic_DNA"/>
</dbReference>
<dbReference type="PROSITE" id="PS51257">
    <property type="entry name" value="PROKAR_LIPOPROTEIN"/>
    <property type="match status" value="1"/>
</dbReference>
<dbReference type="InterPro" id="IPR019659">
    <property type="entry name" value="DUF2514"/>
</dbReference>
<keyword evidence="1" id="KW-0175">Coiled coil</keyword>
<dbReference type="Pfam" id="PF10721">
    <property type="entry name" value="DUF2514"/>
    <property type="match status" value="1"/>
</dbReference>
<dbReference type="RefSeq" id="WP_326978146.1">
    <property type="nucleotide sequence ID" value="NZ_AP026382.1"/>
</dbReference>
<dbReference type="AlphaFoldDB" id="A0AAD1L1T6"/>
<gene>
    <name evidence="2" type="ORF">KAM621c_23910</name>
</gene>
<accession>A0AAD1L1T6</accession>
<organism evidence="2 3">
    <name type="scientific">Citrobacter braakii</name>
    <dbReference type="NCBI Taxonomy" id="57706"/>
    <lineage>
        <taxon>Bacteria</taxon>
        <taxon>Pseudomonadati</taxon>
        <taxon>Pseudomonadota</taxon>
        <taxon>Gammaproteobacteria</taxon>
        <taxon>Enterobacterales</taxon>
        <taxon>Enterobacteriaceae</taxon>
        <taxon>Citrobacter</taxon>
        <taxon>Citrobacter freundii complex</taxon>
    </lineage>
</organism>
<proteinExistence type="predicted"/>
<feature type="coiled-coil region" evidence="1">
    <location>
        <begin position="47"/>
        <end position="90"/>
    </location>
</feature>
<sequence>MKVSYAVLIGVFVASCLGGVGYAIHHNSYESGKLDERTQWALKWLARDKADKDAKIAQEKAQRDEELRRKKESEEIVEHAEQERKKTLADVAAADAVAEQLRGTIASIRKQLATSETSRLSANVASRQTAAETASMFADLYEESDRRAGEIAEYADAAASAGAVCEMTYSAMTRSVE</sequence>